<keyword evidence="3" id="KW-1185">Reference proteome</keyword>
<protein>
    <submittedName>
        <fullName evidence="2">Uncharacterized protein</fullName>
    </submittedName>
</protein>
<evidence type="ECO:0000256" key="1">
    <source>
        <dbReference type="SAM" id="MobiDB-lite"/>
    </source>
</evidence>
<reference evidence="2" key="1">
    <citation type="submission" date="2022-03" db="EMBL/GenBank/DDBJ databases">
        <authorList>
            <person name="Alioto T."/>
            <person name="Alioto T."/>
            <person name="Gomez Garrido J."/>
        </authorList>
    </citation>
    <scope>NUCLEOTIDE SEQUENCE</scope>
</reference>
<evidence type="ECO:0000313" key="3">
    <source>
        <dbReference type="Proteomes" id="UP001295444"/>
    </source>
</evidence>
<name>A0AAD1W5S2_PELCU</name>
<feature type="compositionally biased region" description="Polar residues" evidence="1">
    <location>
        <begin position="1"/>
        <end position="23"/>
    </location>
</feature>
<accession>A0AAD1W5S2</accession>
<sequence length="100" mass="10908">SDEPSNNNQPESTQSSTNITSCTPGREGHRLRNLTVNPAPSWRAEPLFWETAPQSCRAGPNLNPLHLVPLPLSCHGDVPDPPTVNQSRTVPDFTESTKLP</sequence>
<gene>
    <name evidence="2" type="ORF">PECUL_23A029486</name>
</gene>
<dbReference type="Proteomes" id="UP001295444">
    <property type="component" value="Chromosome 04"/>
</dbReference>
<dbReference type="EMBL" id="OW240915">
    <property type="protein sequence ID" value="CAH2285204.1"/>
    <property type="molecule type" value="Genomic_DNA"/>
</dbReference>
<feature type="compositionally biased region" description="Polar residues" evidence="1">
    <location>
        <begin position="83"/>
        <end position="100"/>
    </location>
</feature>
<evidence type="ECO:0000313" key="2">
    <source>
        <dbReference type="EMBL" id="CAH2285204.1"/>
    </source>
</evidence>
<feature type="non-terminal residue" evidence="2">
    <location>
        <position position="1"/>
    </location>
</feature>
<feature type="region of interest" description="Disordered" evidence="1">
    <location>
        <begin position="1"/>
        <end position="32"/>
    </location>
</feature>
<proteinExistence type="predicted"/>
<dbReference type="AlphaFoldDB" id="A0AAD1W5S2"/>
<organism evidence="2 3">
    <name type="scientific">Pelobates cultripes</name>
    <name type="common">Western spadefoot toad</name>
    <dbReference type="NCBI Taxonomy" id="61616"/>
    <lineage>
        <taxon>Eukaryota</taxon>
        <taxon>Metazoa</taxon>
        <taxon>Chordata</taxon>
        <taxon>Craniata</taxon>
        <taxon>Vertebrata</taxon>
        <taxon>Euteleostomi</taxon>
        <taxon>Amphibia</taxon>
        <taxon>Batrachia</taxon>
        <taxon>Anura</taxon>
        <taxon>Pelobatoidea</taxon>
        <taxon>Pelobatidae</taxon>
        <taxon>Pelobates</taxon>
    </lineage>
</organism>
<feature type="region of interest" description="Disordered" evidence="1">
    <location>
        <begin position="78"/>
        <end position="100"/>
    </location>
</feature>